<accession>A0ACC0CCI8</accession>
<dbReference type="EMBL" id="CM044701">
    <property type="protein sequence ID" value="KAI5682654.1"/>
    <property type="molecule type" value="Genomic_DNA"/>
</dbReference>
<name>A0ACC0CCI8_CATRO</name>
<organism evidence="1 2">
    <name type="scientific">Catharanthus roseus</name>
    <name type="common">Madagascar periwinkle</name>
    <name type="synonym">Vinca rosea</name>
    <dbReference type="NCBI Taxonomy" id="4058"/>
    <lineage>
        <taxon>Eukaryota</taxon>
        <taxon>Viridiplantae</taxon>
        <taxon>Streptophyta</taxon>
        <taxon>Embryophyta</taxon>
        <taxon>Tracheophyta</taxon>
        <taxon>Spermatophyta</taxon>
        <taxon>Magnoliopsida</taxon>
        <taxon>eudicotyledons</taxon>
        <taxon>Gunneridae</taxon>
        <taxon>Pentapetalae</taxon>
        <taxon>asterids</taxon>
        <taxon>lamiids</taxon>
        <taxon>Gentianales</taxon>
        <taxon>Apocynaceae</taxon>
        <taxon>Rauvolfioideae</taxon>
        <taxon>Vinceae</taxon>
        <taxon>Catharanthinae</taxon>
        <taxon>Catharanthus</taxon>
    </lineage>
</organism>
<evidence type="ECO:0000313" key="1">
    <source>
        <dbReference type="EMBL" id="KAI5682654.1"/>
    </source>
</evidence>
<reference evidence="2" key="1">
    <citation type="journal article" date="2023" name="Nat. Plants">
        <title>Single-cell RNA sequencing provides a high-resolution roadmap for understanding the multicellular compartmentation of specialized metabolism.</title>
        <authorList>
            <person name="Sun S."/>
            <person name="Shen X."/>
            <person name="Li Y."/>
            <person name="Li Y."/>
            <person name="Wang S."/>
            <person name="Li R."/>
            <person name="Zhang H."/>
            <person name="Shen G."/>
            <person name="Guo B."/>
            <person name="Wei J."/>
            <person name="Xu J."/>
            <person name="St-Pierre B."/>
            <person name="Chen S."/>
            <person name="Sun C."/>
        </authorList>
    </citation>
    <scope>NUCLEOTIDE SEQUENCE [LARGE SCALE GENOMIC DNA]</scope>
</reference>
<sequence>MAKQGSKPRKSENLGTGKVTPVQVAFIVDRYLSDNNYAQTRAIFRSEASDLISSVPVHEAPKTLLTLSEMLDEYICLKEQKVYMDQERLRVHNLLMGMQNVMNAFNARAHVITPAPPPQLSTPDVASTMPESGVRVPASELPIGSPAGYSVSTTPVVMSASKPPQNGRNHISISGQVANDTDSKRKGSKDVGAAPITKRPRRGSITKQLALKDTSTYSQQSSGNNSQEISQKHTAANSLPQVNASMVSMVGGSNAVQSSNVVKCLFNQDAQSPPTNSSGPKTPPLSSSSQAEKSASPLEVGSTAASLNDVTQTFTSTNCTIISSETIHVSPAKQIAYYSIARNQHISTSSPVKAIKRPNKRDYVKGRLDFDAPDTRDTSEEPDSNEISPPEPVQGSDILDLDLSNFDILGDFNLSELLVDFDLDGDGISYSSQQVTDSSPDSTSWSPSKSGDANIGANQFMSQVSSTVTEIISDKDMNLSGPDSFTTLRSMTKRIQILSPVKSQRSLSDQENLPAKDRLD</sequence>
<protein>
    <submittedName>
        <fullName evidence="1">Uncharacterized protein</fullName>
    </submittedName>
</protein>
<evidence type="ECO:0000313" key="2">
    <source>
        <dbReference type="Proteomes" id="UP001060085"/>
    </source>
</evidence>
<keyword evidence="2" id="KW-1185">Reference proteome</keyword>
<gene>
    <name evidence="1" type="ORF">M9H77_03882</name>
</gene>
<dbReference type="Proteomes" id="UP001060085">
    <property type="component" value="Linkage Group LG01"/>
</dbReference>
<comment type="caution">
    <text evidence="1">The sequence shown here is derived from an EMBL/GenBank/DDBJ whole genome shotgun (WGS) entry which is preliminary data.</text>
</comment>
<proteinExistence type="predicted"/>